<dbReference type="Gene3D" id="3.40.630.10">
    <property type="entry name" value="Zn peptidases"/>
    <property type="match status" value="1"/>
</dbReference>
<dbReference type="NCBIfam" id="TIGR01883">
    <property type="entry name" value="PepT-like"/>
    <property type="match status" value="1"/>
</dbReference>
<evidence type="ECO:0000256" key="6">
    <source>
        <dbReference type="ARBA" id="ARBA00023049"/>
    </source>
</evidence>
<dbReference type="Pfam" id="PF01546">
    <property type="entry name" value="Peptidase_M20"/>
    <property type="match status" value="1"/>
</dbReference>
<name>A0A4P5PHN5_9ENTE</name>
<dbReference type="InterPro" id="IPR008007">
    <property type="entry name" value="Peptidase_M42"/>
</dbReference>
<dbReference type="SUPFAM" id="SSF53187">
    <property type="entry name" value="Zn-dependent exopeptidases"/>
    <property type="match status" value="1"/>
</dbReference>
<dbReference type="InterPro" id="IPR002933">
    <property type="entry name" value="Peptidase_M20"/>
</dbReference>
<dbReference type="Proteomes" id="UP000290567">
    <property type="component" value="Unassembled WGS sequence"/>
</dbReference>
<gene>
    <name evidence="10" type="primary">pepT_2</name>
    <name evidence="10" type="ORF">NRIC_38220</name>
</gene>
<dbReference type="PROSITE" id="PS00758">
    <property type="entry name" value="ARGE_DAPE_CPG2_1"/>
    <property type="match status" value="1"/>
</dbReference>
<evidence type="ECO:0000259" key="9">
    <source>
        <dbReference type="Pfam" id="PF07687"/>
    </source>
</evidence>
<dbReference type="GO" id="GO:0006508">
    <property type="term" value="P:proteolysis"/>
    <property type="evidence" value="ECO:0007669"/>
    <property type="project" value="UniProtKB-KW"/>
</dbReference>
<dbReference type="AlphaFoldDB" id="A0A4P5PHN5"/>
<evidence type="ECO:0000256" key="2">
    <source>
        <dbReference type="ARBA" id="ARBA00022670"/>
    </source>
</evidence>
<protein>
    <recommendedName>
        <fullName evidence="9">Peptidase M20 dimerisation domain-containing protein</fullName>
    </recommendedName>
</protein>
<evidence type="ECO:0000256" key="1">
    <source>
        <dbReference type="ARBA" id="ARBA00001947"/>
    </source>
</evidence>
<dbReference type="InterPro" id="IPR011650">
    <property type="entry name" value="Peptidase_M20_dimer"/>
</dbReference>
<accession>A0A4P5PHN5</accession>
<sequence>MEKVAAVFMELARCSSPSRGEALVAAYIKNYVAKYPELTVLEDRSGRKIGGNCGNLIVTIPGKAKHLLFDAHMDTVDPCQDVQPEIREGFIYSKGPTILGADDKSGIALMLVLIDALQASSAPHPTVTFLFSISEEQSLQGAKLVEQQVLQAVDFAYVLDGEGPIGTAIAQTPYGCKGTLTVVGKESHAGANPEAGVNAFVVAAEAVSQLTIGRIDPLSTCNIGVAKGGTATNVVMGKLDLQFEARSNQLARLREIITEVKQVFQTTCEKHGAQFFDTLKEGTPGYTLEDDRPILRYFHTACEKCGIDYQTASCGGGSNANVYRMRGIEAVNLSTNMQQIHSVDERIAIDDLCRMESLLKQLIQEHLE</sequence>
<dbReference type="RefSeq" id="WP_146624297.1">
    <property type="nucleotide sequence ID" value="NZ_BJCC01000060.1"/>
</dbReference>
<keyword evidence="5" id="KW-0862">Zinc</keyword>
<evidence type="ECO:0000313" key="10">
    <source>
        <dbReference type="EMBL" id="GCF95931.1"/>
    </source>
</evidence>
<feature type="binding site" evidence="8">
    <location>
        <position position="341"/>
    </location>
    <ligand>
        <name>Zn(2+)</name>
        <dbReference type="ChEBI" id="CHEBI:29105"/>
        <label>2</label>
    </ligand>
</feature>
<keyword evidence="6" id="KW-0482">Metalloprotease</keyword>
<dbReference type="OrthoDB" id="9776600at2"/>
<dbReference type="GO" id="GO:0046872">
    <property type="term" value="F:metal ion binding"/>
    <property type="evidence" value="ECO:0007669"/>
    <property type="project" value="UniProtKB-UniRule"/>
</dbReference>
<dbReference type="InterPro" id="IPR001261">
    <property type="entry name" value="ArgE/DapE_CS"/>
</dbReference>
<evidence type="ECO:0000256" key="7">
    <source>
        <dbReference type="PIRNR" id="PIRNR001123"/>
    </source>
</evidence>
<reference evidence="11" key="1">
    <citation type="submission" date="2019-02" db="EMBL/GenBank/DDBJ databases">
        <title>Draft genome sequence of Enterococcus sp. Gos25-1.</title>
        <authorList>
            <person name="Tanaka N."/>
            <person name="Shiwa Y."/>
            <person name="Fujita N."/>
        </authorList>
    </citation>
    <scope>NUCLEOTIDE SEQUENCE [LARGE SCALE GENOMIC DNA]</scope>
    <source>
        <strain evidence="11">Gos25-1</strain>
    </source>
</reference>
<dbReference type="GO" id="GO:0004177">
    <property type="term" value="F:aminopeptidase activity"/>
    <property type="evidence" value="ECO:0007669"/>
    <property type="project" value="UniProtKB-UniRule"/>
</dbReference>
<keyword evidence="2" id="KW-0645">Protease</keyword>
<dbReference type="SUPFAM" id="SSF55031">
    <property type="entry name" value="Bacterial exopeptidase dimerisation domain"/>
    <property type="match status" value="1"/>
</dbReference>
<dbReference type="Gene3D" id="3.30.70.360">
    <property type="match status" value="1"/>
</dbReference>
<dbReference type="EMBL" id="BJCC01000060">
    <property type="protein sequence ID" value="GCF95931.1"/>
    <property type="molecule type" value="Genomic_DNA"/>
</dbReference>
<dbReference type="PANTHER" id="PTHR42994">
    <property type="entry name" value="PEPTIDASE T"/>
    <property type="match status" value="1"/>
</dbReference>
<evidence type="ECO:0000256" key="4">
    <source>
        <dbReference type="ARBA" id="ARBA00022801"/>
    </source>
</evidence>
<dbReference type="Pfam" id="PF07687">
    <property type="entry name" value="M20_dimer"/>
    <property type="match status" value="1"/>
</dbReference>
<dbReference type="PIRSF" id="PIRSF001123">
    <property type="entry name" value="PepA_GA"/>
    <property type="match status" value="1"/>
</dbReference>
<dbReference type="PANTHER" id="PTHR42994:SF2">
    <property type="entry name" value="PEPTIDASE"/>
    <property type="match status" value="1"/>
</dbReference>
<dbReference type="InterPro" id="IPR036264">
    <property type="entry name" value="Bact_exopeptidase_dim_dom"/>
</dbReference>
<comment type="similarity">
    <text evidence="7">Belongs to the peptidase M42 family.</text>
</comment>
<evidence type="ECO:0000313" key="11">
    <source>
        <dbReference type="Proteomes" id="UP000290567"/>
    </source>
</evidence>
<comment type="cofactor">
    <cofactor evidence="8">
        <name>a divalent metal cation</name>
        <dbReference type="ChEBI" id="CHEBI:60240"/>
    </cofactor>
    <text evidence="8">Binds 2 divalent metal cations per subunit.</text>
</comment>
<evidence type="ECO:0000256" key="8">
    <source>
        <dbReference type="PIRSR" id="PIRSR001123-2"/>
    </source>
</evidence>
<feature type="domain" description="Peptidase M20 dimerisation" evidence="9">
    <location>
        <begin position="177"/>
        <end position="270"/>
    </location>
</feature>
<dbReference type="GO" id="GO:0008237">
    <property type="term" value="F:metallopeptidase activity"/>
    <property type="evidence" value="ECO:0007669"/>
    <property type="project" value="UniProtKB-KW"/>
</dbReference>
<evidence type="ECO:0000256" key="5">
    <source>
        <dbReference type="ARBA" id="ARBA00022833"/>
    </source>
</evidence>
<dbReference type="InterPro" id="IPR010162">
    <property type="entry name" value="PepT-like"/>
</dbReference>
<keyword evidence="3 8" id="KW-0479">Metal-binding</keyword>
<keyword evidence="4" id="KW-0378">Hydrolase</keyword>
<comment type="cofactor">
    <cofactor evidence="1">
        <name>Zn(2+)</name>
        <dbReference type="ChEBI" id="CHEBI:29105"/>
    </cofactor>
</comment>
<comment type="caution">
    <text evidence="10">The sequence shown here is derived from an EMBL/GenBank/DDBJ whole genome shotgun (WGS) entry which is preliminary data.</text>
</comment>
<proteinExistence type="inferred from homology"/>
<organism evidence="10 11">
    <name type="scientific">Enterococcus florum</name>
    <dbReference type="NCBI Taxonomy" id="2480627"/>
    <lineage>
        <taxon>Bacteria</taxon>
        <taxon>Bacillati</taxon>
        <taxon>Bacillota</taxon>
        <taxon>Bacilli</taxon>
        <taxon>Lactobacillales</taxon>
        <taxon>Enterococcaceae</taxon>
        <taxon>Enterococcus</taxon>
    </lineage>
</organism>
<evidence type="ECO:0000256" key="3">
    <source>
        <dbReference type="ARBA" id="ARBA00022723"/>
    </source>
</evidence>
<keyword evidence="11" id="KW-1185">Reference proteome</keyword>